<keyword evidence="3" id="KW-1185">Reference proteome</keyword>
<comment type="caution">
    <text evidence="2">The sequence shown here is derived from an EMBL/GenBank/DDBJ whole genome shotgun (WGS) entry which is preliminary data.</text>
</comment>
<organism evidence="2 3">
    <name type="scientific">Cafeteria roenbergensis</name>
    <name type="common">Marine flagellate</name>
    <dbReference type="NCBI Taxonomy" id="33653"/>
    <lineage>
        <taxon>Eukaryota</taxon>
        <taxon>Sar</taxon>
        <taxon>Stramenopiles</taxon>
        <taxon>Bigyra</taxon>
        <taxon>Opalozoa</taxon>
        <taxon>Bicosoecida</taxon>
        <taxon>Cafeteriaceae</taxon>
        <taxon>Cafeteria</taxon>
    </lineage>
</organism>
<feature type="compositionally biased region" description="Acidic residues" evidence="1">
    <location>
        <begin position="66"/>
        <end position="75"/>
    </location>
</feature>
<evidence type="ECO:0000313" key="2">
    <source>
        <dbReference type="EMBL" id="KAA0154523.1"/>
    </source>
</evidence>
<gene>
    <name evidence="2" type="ORF">FNF29_02400</name>
</gene>
<name>A0A5A8CN29_CAFRO</name>
<feature type="region of interest" description="Disordered" evidence="1">
    <location>
        <begin position="38"/>
        <end position="136"/>
    </location>
</feature>
<reference evidence="2 3" key="1">
    <citation type="submission" date="2019-07" db="EMBL/GenBank/DDBJ databases">
        <title>Genomes of Cafeteria roenbergensis.</title>
        <authorList>
            <person name="Fischer M.G."/>
            <person name="Hackl T."/>
            <person name="Roman M."/>
        </authorList>
    </citation>
    <scope>NUCLEOTIDE SEQUENCE [LARGE SCALE GENOMIC DNA]</scope>
    <source>
        <strain evidence="2 3">BVI</strain>
    </source>
</reference>
<proteinExistence type="predicted"/>
<feature type="compositionally biased region" description="Acidic residues" evidence="1">
    <location>
        <begin position="167"/>
        <end position="180"/>
    </location>
</feature>
<dbReference type="EMBL" id="VLTN01000011">
    <property type="protein sequence ID" value="KAA0154523.1"/>
    <property type="molecule type" value="Genomic_DNA"/>
</dbReference>
<dbReference type="Proteomes" id="UP000323011">
    <property type="component" value="Unassembled WGS sequence"/>
</dbReference>
<feature type="compositionally biased region" description="Acidic residues" evidence="1">
    <location>
        <begin position="45"/>
        <end position="54"/>
    </location>
</feature>
<evidence type="ECO:0000256" key="1">
    <source>
        <dbReference type="SAM" id="MobiDB-lite"/>
    </source>
</evidence>
<evidence type="ECO:0000313" key="3">
    <source>
        <dbReference type="Proteomes" id="UP000323011"/>
    </source>
</evidence>
<protein>
    <submittedName>
        <fullName evidence="2">Uncharacterized protein</fullName>
    </submittedName>
</protein>
<accession>A0A5A8CN29</accession>
<sequence length="180" mass="19398">MEGLLCRLRDEQERHGEWERGLRRAVVALREVSQVVLRSRGLEGELQEEEEEEERQGGAATQIGIADEEEEEEDGGAQSGRAPLKPKAGPEGVRRVVLARRPGDEEGTTLAAQRPSDPTPVTASPEDGRAGRGGAPVVSRFAGAADWLEGSLRRRDAAAAPSAEVEQGVDDSFDQESDFA</sequence>
<dbReference type="AlphaFoldDB" id="A0A5A8CN29"/>
<feature type="region of interest" description="Disordered" evidence="1">
    <location>
        <begin position="153"/>
        <end position="180"/>
    </location>
</feature>